<keyword evidence="1" id="KW-1133">Transmembrane helix</keyword>
<dbReference type="InParanoid" id="A0A1I1Y2W1"/>
<name>A0A1I1Y2W1_9BACT</name>
<proteinExistence type="predicted"/>
<organism evidence="2 3">
    <name type="scientific">Thermophagus xiamenensis</name>
    <dbReference type="NCBI Taxonomy" id="385682"/>
    <lineage>
        <taxon>Bacteria</taxon>
        <taxon>Pseudomonadati</taxon>
        <taxon>Bacteroidota</taxon>
        <taxon>Bacteroidia</taxon>
        <taxon>Marinilabiliales</taxon>
        <taxon>Marinilabiliaceae</taxon>
        <taxon>Thermophagus</taxon>
    </lineage>
</organism>
<dbReference type="AlphaFoldDB" id="A0A1I1Y2W1"/>
<dbReference type="Proteomes" id="UP000181976">
    <property type="component" value="Unassembled WGS sequence"/>
</dbReference>
<accession>A0A1I1Y2W1</accession>
<keyword evidence="1" id="KW-0812">Transmembrane</keyword>
<keyword evidence="3" id="KW-1185">Reference proteome</keyword>
<protein>
    <submittedName>
        <fullName evidence="2">Uncharacterized protein</fullName>
    </submittedName>
</protein>
<sequence length="66" mass="8081">MEKRFIKHLQWYFSFFYIELHLVPVTVELFHLLINQLFNKKDQPFKIFTFGVINIDGMVGRLFQLM</sequence>
<keyword evidence="1" id="KW-0472">Membrane</keyword>
<evidence type="ECO:0000256" key="1">
    <source>
        <dbReference type="SAM" id="Phobius"/>
    </source>
</evidence>
<dbReference type="STRING" id="385682.SAMN05444380_10749"/>
<feature type="transmembrane region" description="Helical" evidence="1">
    <location>
        <begin position="12"/>
        <end position="33"/>
    </location>
</feature>
<evidence type="ECO:0000313" key="2">
    <source>
        <dbReference type="EMBL" id="SFE13692.1"/>
    </source>
</evidence>
<evidence type="ECO:0000313" key="3">
    <source>
        <dbReference type="Proteomes" id="UP000181976"/>
    </source>
</evidence>
<reference evidence="2 3" key="1">
    <citation type="submission" date="2016-10" db="EMBL/GenBank/DDBJ databases">
        <authorList>
            <person name="de Groot N.N."/>
        </authorList>
    </citation>
    <scope>NUCLEOTIDE SEQUENCE [LARGE SCALE GENOMIC DNA]</scope>
    <source>
        <strain evidence="2 3">DSM 19012</strain>
    </source>
</reference>
<gene>
    <name evidence="2" type="ORF">SAMN05444380_10749</name>
</gene>
<dbReference type="EMBL" id="FONA01000007">
    <property type="protein sequence ID" value="SFE13692.1"/>
    <property type="molecule type" value="Genomic_DNA"/>
</dbReference>